<organism evidence="1">
    <name type="scientific">Rhizophora mucronata</name>
    <name type="common">Asiatic mangrove</name>
    <dbReference type="NCBI Taxonomy" id="61149"/>
    <lineage>
        <taxon>Eukaryota</taxon>
        <taxon>Viridiplantae</taxon>
        <taxon>Streptophyta</taxon>
        <taxon>Embryophyta</taxon>
        <taxon>Tracheophyta</taxon>
        <taxon>Spermatophyta</taxon>
        <taxon>Magnoliopsida</taxon>
        <taxon>eudicotyledons</taxon>
        <taxon>Gunneridae</taxon>
        <taxon>Pentapetalae</taxon>
        <taxon>rosids</taxon>
        <taxon>fabids</taxon>
        <taxon>Malpighiales</taxon>
        <taxon>Rhizophoraceae</taxon>
        <taxon>Rhizophora</taxon>
    </lineage>
</organism>
<dbReference type="AlphaFoldDB" id="A0A2P2P2H6"/>
<protein>
    <submittedName>
        <fullName evidence="1">Uncharacterized protein</fullName>
    </submittedName>
</protein>
<proteinExistence type="predicted"/>
<reference evidence="1" key="1">
    <citation type="submission" date="2018-02" db="EMBL/GenBank/DDBJ databases">
        <title>Rhizophora mucronata_Transcriptome.</title>
        <authorList>
            <person name="Meera S.P."/>
            <person name="Sreeshan A."/>
            <person name="Augustine A."/>
        </authorList>
    </citation>
    <scope>NUCLEOTIDE SEQUENCE</scope>
    <source>
        <tissue evidence="1">Leaf</tissue>
    </source>
</reference>
<accession>A0A2P2P2H6</accession>
<name>A0A2P2P2H6_RHIMU</name>
<sequence>MTSWKGERGAKLWDGLEKLLHLTRGQKMDAKGTIIAGNTKGTRVYISPSVHHGCQEDKTMDLPTYQAGCIPNFFTGAKETCGPK</sequence>
<evidence type="ECO:0000313" key="1">
    <source>
        <dbReference type="EMBL" id="MBX48843.1"/>
    </source>
</evidence>
<dbReference type="EMBL" id="GGEC01068359">
    <property type="protein sequence ID" value="MBX48843.1"/>
    <property type="molecule type" value="Transcribed_RNA"/>
</dbReference>